<accession>A0A0A8K2F5</accession>
<dbReference type="HOGENOM" id="CLU_3100668_0_0_5"/>
<protein>
    <submittedName>
        <fullName evidence="1">Uncharacterized protein</fullName>
    </submittedName>
</protein>
<keyword evidence="2" id="KW-1185">Reference proteome</keyword>
<dbReference type="RefSeq" id="WP_156137436.1">
    <property type="nucleotide sequence ID" value="NZ_AP014648.1"/>
</dbReference>
<dbReference type="Proteomes" id="UP000031643">
    <property type="component" value="Chromosome"/>
</dbReference>
<organism evidence="1 2">
    <name type="scientific">Methyloceanibacter caenitepidi</name>
    <dbReference type="NCBI Taxonomy" id="1384459"/>
    <lineage>
        <taxon>Bacteria</taxon>
        <taxon>Pseudomonadati</taxon>
        <taxon>Pseudomonadota</taxon>
        <taxon>Alphaproteobacteria</taxon>
        <taxon>Hyphomicrobiales</taxon>
        <taxon>Hyphomicrobiaceae</taxon>
        <taxon>Methyloceanibacter</taxon>
    </lineage>
</organism>
<evidence type="ECO:0000313" key="1">
    <source>
        <dbReference type="EMBL" id="BAQ16936.1"/>
    </source>
</evidence>
<name>A0A0A8K2F5_9HYPH</name>
<sequence>MRALILPALVMCFFSHEVASGMNKICYYDCLGSPAAITISSVSLCPLNINR</sequence>
<reference evidence="1 2" key="1">
    <citation type="submission" date="2014-09" db="EMBL/GenBank/DDBJ databases">
        <title>Genome sequencing of Methyloceanibacter caenitepidi Gela4.</title>
        <authorList>
            <person name="Takeuchi M."/>
            <person name="Susumu S."/>
            <person name="Kamagata Y."/>
            <person name="Oshima K."/>
            <person name="Hattori M."/>
            <person name="Iwasaki W."/>
        </authorList>
    </citation>
    <scope>NUCLEOTIDE SEQUENCE [LARGE SCALE GENOMIC DNA]</scope>
    <source>
        <strain evidence="1 2">Gela4</strain>
    </source>
</reference>
<dbReference type="OrthoDB" id="8456858at2"/>
<dbReference type="AlphaFoldDB" id="A0A0A8K2F5"/>
<evidence type="ECO:0000313" key="2">
    <source>
        <dbReference type="Proteomes" id="UP000031643"/>
    </source>
</evidence>
<dbReference type="KEGG" id="mcg:GL4_1480"/>
<proteinExistence type="predicted"/>
<gene>
    <name evidence="1" type="ORF">GL4_1480</name>
</gene>
<dbReference type="EMBL" id="AP014648">
    <property type="protein sequence ID" value="BAQ16936.1"/>
    <property type="molecule type" value="Genomic_DNA"/>
</dbReference>